<comment type="similarity">
    <text evidence="2">Belongs to the peptidase C19 family.</text>
</comment>
<evidence type="ECO:0000259" key="9">
    <source>
        <dbReference type="PROSITE" id="PS50235"/>
    </source>
</evidence>
<dbReference type="SUPFAM" id="SSF63748">
    <property type="entry name" value="Tudor/PWWP/MBT"/>
    <property type="match status" value="1"/>
</dbReference>
<evidence type="ECO:0000256" key="5">
    <source>
        <dbReference type="ARBA" id="ARBA00022786"/>
    </source>
</evidence>
<dbReference type="Gene3D" id="2.30.30.140">
    <property type="match status" value="1"/>
</dbReference>
<dbReference type="PROSITE" id="PS50235">
    <property type="entry name" value="USP_3"/>
    <property type="match status" value="1"/>
</dbReference>
<evidence type="ECO:0000256" key="3">
    <source>
        <dbReference type="ARBA" id="ARBA00012759"/>
    </source>
</evidence>
<keyword evidence="13" id="KW-1185">Reference proteome</keyword>
<keyword evidence="7" id="KW-0788">Thiol protease</keyword>
<keyword evidence="4" id="KW-0645">Protease</keyword>
<dbReference type="Pfam" id="PF00443">
    <property type="entry name" value="UCH"/>
    <property type="match status" value="1"/>
</dbReference>
<evidence type="ECO:0000313" key="12">
    <source>
        <dbReference type="EMBL" id="VFT97656.1"/>
    </source>
</evidence>
<dbReference type="InterPro" id="IPR006615">
    <property type="entry name" value="Pept_C19_DUSP"/>
</dbReference>
<keyword evidence="5" id="KW-0833">Ubl conjugation pathway</keyword>
<reference evidence="12 13" key="1">
    <citation type="submission" date="2019-03" db="EMBL/GenBank/DDBJ databases">
        <authorList>
            <person name="Gaulin E."/>
            <person name="Dumas B."/>
        </authorList>
    </citation>
    <scope>NUCLEOTIDE SEQUENCE [LARGE SCALE GENOMIC DNA]</scope>
    <source>
        <strain evidence="12">CBS 568.67</strain>
    </source>
</reference>
<feature type="region of interest" description="Disordered" evidence="8">
    <location>
        <begin position="1"/>
        <end position="21"/>
    </location>
</feature>
<keyword evidence="6" id="KW-0378">Hydrolase</keyword>
<evidence type="ECO:0000313" key="13">
    <source>
        <dbReference type="Proteomes" id="UP000332933"/>
    </source>
</evidence>
<protein>
    <recommendedName>
        <fullName evidence="3">ubiquitinyl hydrolase 1</fullName>
        <ecNumber evidence="3">3.4.19.12</ecNumber>
    </recommendedName>
</protein>
<dbReference type="SUPFAM" id="SSF143791">
    <property type="entry name" value="DUSP-like"/>
    <property type="match status" value="1"/>
</dbReference>
<dbReference type="EC" id="3.4.19.12" evidence="3"/>
<reference evidence="11" key="2">
    <citation type="submission" date="2019-06" db="EMBL/GenBank/DDBJ databases">
        <title>Genomics analysis of Aphanomyces spp. identifies a new class of oomycete effector associated with host adaptation.</title>
        <authorList>
            <person name="Gaulin E."/>
        </authorList>
    </citation>
    <scope>NUCLEOTIDE SEQUENCE</scope>
    <source>
        <strain evidence="11">CBS 578.67</strain>
    </source>
</reference>
<evidence type="ECO:0000256" key="4">
    <source>
        <dbReference type="ARBA" id="ARBA00022670"/>
    </source>
</evidence>
<dbReference type="InterPro" id="IPR050185">
    <property type="entry name" value="Ub_carboxyl-term_hydrolase"/>
</dbReference>
<evidence type="ECO:0000256" key="8">
    <source>
        <dbReference type="SAM" id="MobiDB-lite"/>
    </source>
</evidence>
<accession>A0A485LGC2</accession>
<dbReference type="GO" id="GO:0004843">
    <property type="term" value="F:cysteine-type deubiquitinase activity"/>
    <property type="evidence" value="ECO:0007669"/>
    <property type="project" value="UniProtKB-EC"/>
</dbReference>
<evidence type="ECO:0000313" key="11">
    <source>
        <dbReference type="EMBL" id="KAF0687252.1"/>
    </source>
</evidence>
<dbReference type="SMART" id="SM00695">
    <property type="entry name" value="DUSP"/>
    <property type="match status" value="1"/>
</dbReference>
<dbReference type="GO" id="GO:0006508">
    <property type="term" value="P:proteolysis"/>
    <property type="evidence" value="ECO:0007669"/>
    <property type="project" value="UniProtKB-KW"/>
</dbReference>
<dbReference type="PANTHER" id="PTHR21646:SF24">
    <property type="entry name" value="UBIQUITIN CARBOXYL-TERMINAL HYDROLASE"/>
    <property type="match status" value="1"/>
</dbReference>
<dbReference type="Gene3D" id="3.90.70.10">
    <property type="entry name" value="Cysteine proteinases"/>
    <property type="match status" value="2"/>
</dbReference>
<organism evidence="12 13">
    <name type="scientific">Aphanomyces stellatus</name>
    <dbReference type="NCBI Taxonomy" id="120398"/>
    <lineage>
        <taxon>Eukaryota</taxon>
        <taxon>Sar</taxon>
        <taxon>Stramenopiles</taxon>
        <taxon>Oomycota</taxon>
        <taxon>Saprolegniomycetes</taxon>
        <taxon>Saprolegniales</taxon>
        <taxon>Verrucalvaceae</taxon>
        <taxon>Aphanomyces</taxon>
    </lineage>
</organism>
<dbReference type="PROSITE" id="PS00972">
    <property type="entry name" value="USP_1"/>
    <property type="match status" value="1"/>
</dbReference>
<dbReference type="InterPro" id="IPR035927">
    <property type="entry name" value="DUSP-like_sf"/>
</dbReference>
<comment type="catalytic activity">
    <reaction evidence="1">
        <text>Thiol-dependent hydrolysis of ester, thioester, amide, peptide and isopeptide bonds formed by the C-terminal Gly of ubiquitin (a 76-residue protein attached to proteins as an intracellular targeting signal).</text>
        <dbReference type="EC" id="3.4.19.12"/>
    </reaction>
</comment>
<dbReference type="SUPFAM" id="SSF54001">
    <property type="entry name" value="Cysteine proteinases"/>
    <property type="match status" value="1"/>
</dbReference>
<evidence type="ECO:0000256" key="7">
    <source>
        <dbReference type="ARBA" id="ARBA00022807"/>
    </source>
</evidence>
<evidence type="ECO:0000256" key="6">
    <source>
        <dbReference type="ARBA" id="ARBA00022801"/>
    </source>
</evidence>
<dbReference type="CDD" id="cd20104">
    <property type="entry name" value="MBT_PHF20L1-like"/>
    <property type="match status" value="1"/>
</dbReference>
<evidence type="ECO:0000256" key="2">
    <source>
        <dbReference type="ARBA" id="ARBA00009085"/>
    </source>
</evidence>
<feature type="domain" description="USP" evidence="9">
    <location>
        <begin position="488"/>
        <end position="1040"/>
    </location>
</feature>
<dbReference type="InterPro" id="IPR038765">
    <property type="entry name" value="Papain-like_cys_pep_sf"/>
</dbReference>
<dbReference type="Gene3D" id="3.30.2230.10">
    <property type="entry name" value="DUSP-like"/>
    <property type="match status" value="1"/>
</dbReference>
<dbReference type="GO" id="GO:0016579">
    <property type="term" value="P:protein deubiquitination"/>
    <property type="evidence" value="ECO:0007669"/>
    <property type="project" value="InterPro"/>
</dbReference>
<gene>
    <name evidence="12" type="primary">Aste57867_20981</name>
    <name evidence="11" type="ORF">As57867_020913</name>
    <name evidence="12" type="ORF">ASTE57867_20981</name>
</gene>
<evidence type="ECO:0000259" key="10">
    <source>
        <dbReference type="PROSITE" id="PS51283"/>
    </source>
</evidence>
<dbReference type="Proteomes" id="UP000332933">
    <property type="component" value="Unassembled WGS sequence"/>
</dbReference>
<dbReference type="PROSITE" id="PS51283">
    <property type="entry name" value="DUSP"/>
    <property type="match status" value="1"/>
</dbReference>
<dbReference type="Pfam" id="PF06337">
    <property type="entry name" value="DUSP"/>
    <property type="match status" value="1"/>
</dbReference>
<sequence length="1052" mass="118258">MNNNAEHDSRSPTAEDPARDSTATSVFLSAAGALDEWSNQSAELKAVAVRYFHTRFLHAMGGAATTGISFPRQWFTKVEKNKERLDFPAFLRLFPNLQRLAHGSAQACWKAFQPGDIHACLRALSMRCTSPHEFIFDWFSTSTSFGMLKRKDILSKKDVKALVDALGPRDEIPHESMSLDDFKVFFTTAALAPLLSIFDIFPSPYDEMTLIQACPPTAATTDGFMVSANWFSHWTAYTTHKVITRPPSVYNLDLMDAQGQLKPTLQHHVDYEVVSTASWTALMELYGGGPAISYSPNAGATWTLHVYLAERDGRPSVQHRLVHVRPPVPMDDLVLSLGKLFDVDAAASTMRLWHRAASDLDWTLWRDEIYDGPLLPQVLLEQQTPNAEWPRTLYKATRDFRPLKIGDAVDAYDCERVWRCGIVQRVSTLETHRVCIHFTGFSSIYDEWIHQDSGKIQPRGSRTNPAKYSSHWNHHSLVQLNPGFLGAVGLLNLGNTCFLNCALQCLSATAIWRPYFLQKLFAKDINRHNKLGTKGKTVHAFAAILGSIWSPKNTCTTVVTPHDFRKVFSKCKPQFDGFDQHDGHEYIASLLDAIHEDLNQPHVVTSTSPSSSSATHDGPAAHAAWHAHVNRNQSIVVDVFHGLLRSQTTCNDCAHRRVQFEPCLFLSLPIAQLNVRTVLRVWMHRLDAAPQLCEIALRSTEGNAKMVLDALAIQTNIRPDRLRLIHVQNHRFARLLPVDTLICDFETAILCCFERKYNSAHSIVDIQVLHRDATTQQPLGLPFVLSLDSDATCVDLLNYLDVQLRYYLTFPSAAYVVRAMHLQEVGNAVGTAIPTTDAALLSHFMPPQVLVVEWASDEYIRQNDGIQRMLTPPSRPVVTLEMCLENFMKKEEIADDCWKCEACHAAHGGSRQMDIWKAPDVVMVHLKRFHYSTVQHNKVQELVHFPLDGLNLRPYIGAPVDDPNACLYDLYAVVNHTGGLSEGHYTAYTRYDLPSPKTTLHPGVLPPSHVWLNFDDEIVAEIPPQNVATNAAYVLFYRRRAALSSTTILRVI</sequence>
<proteinExistence type="inferred from homology"/>
<feature type="domain" description="DUSP" evidence="10">
    <location>
        <begin position="202"/>
        <end position="298"/>
    </location>
</feature>
<dbReference type="PROSITE" id="PS00973">
    <property type="entry name" value="USP_2"/>
    <property type="match status" value="1"/>
</dbReference>
<name>A0A485LGC2_9STRA</name>
<dbReference type="PANTHER" id="PTHR21646">
    <property type="entry name" value="UBIQUITIN CARBOXYL-TERMINAL HYDROLASE"/>
    <property type="match status" value="1"/>
</dbReference>
<dbReference type="EMBL" id="VJMH01006953">
    <property type="protein sequence ID" value="KAF0687252.1"/>
    <property type="molecule type" value="Genomic_DNA"/>
</dbReference>
<dbReference type="InterPro" id="IPR028889">
    <property type="entry name" value="USP"/>
</dbReference>
<feature type="compositionally biased region" description="Basic and acidic residues" evidence="8">
    <location>
        <begin position="1"/>
        <end position="10"/>
    </location>
</feature>
<dbReference type="OrthoDB" id="292964at2759"/>
<evidence type="ECO:0000256" key="1">
    <source>
        <dbReference type="ARBA" id="ARBA00000707"/>
    </source>
</evidence>
<dbReference type="InterPro" id="IPR001394">
    <property type="entry name" value="Peptidase_C19_UCH"/>
</dbReference>
<dbReference type="AlphaFoldDB" id="A0A485LGC2"/>
<dbReference type="InterPro" id="IPR018200">
    <property type="entry name" value="USP_CS"/>
</dbReference>
<dbReference type="EMBL" id="CAADRA010006979">
    <property type="protein sequence ID" value="VFT97656.1"/>
    <property type="molecule type" value="Genomic_DNA"/>
</dbReference>